<evidence type="ECO:0000313" key="2">
    <source>
        <dbReference type="Proteomes" id="UP000268857"/>
    </source>
</evidence>
<comment type="caution">
    <text evidence="1">The sequence shown here is derived from an EMBL/GenBank/DDBJ whole genome shotgun (WGS) entry which is preliminary data.</text>
</comment>
<gene>
    <name evidence="1" type="ORF">PCC6912_20940</name>
</gene>
<evidence type="ECO:0000313" key="1">
    <source>
        <dbReference type="EMBL" id="RUR83851.1"/>
    </source>
</evidence>
<dbReference type="RefSeq" id="WP_016877459.1">
    <property type="nucleotide sequence ID" value="NZ_AJLN01000015.1"/>
</dbReference>
<dbReference type="AlphaFoldDB" id="A0A3S0ZZI9"/>
<proteinExistence type="predicted"/>
<keyword evidence="2" id="KW-1185">Reference proteome</keyword>
<name>A0A3S0ZZI9_CHLFR</name>
<dbReference type="OrthoDB" id="446046at2"/>
<accession>A0A3S0ZZI9</accession>
<protein>
    <submittedName>
        <fullName evidence="1">Uncharacterized protein</fullName>
    </submittedName>
</protein>
<dbReference type="EMBL" id="RSCJ01000006">
    <property type="protein sequence ID" value="RUR83851.1"/>
    <property type="molecule type" value="Genomic_DNA"/>
</dbReference>
<organism evidence="1 2">
    <name type="scientific">Chlorogloeopsis fritschii PCC 6912</name>
    <dbReference type="NCBI Taxonomy" id="211165"/>
    <lineage>
        <taxon>Bacteria</taxon>
        <taxon>Bacillati</taxon>
        <taxon>Cyanobacteriota</taxon>
        <taxon>Cyanophyceae</taxon>
        <taxon>Nostocales</taxon>
        <taxon>Chlorogloeopsidaceae</taxon>
        <taxon>Chlorogloeopsis</taxon>
    </lineage>
</organism>
<sequence length="146" mass="16586">MERITGNSPRNLGWTLYKLAKEYIKVLGEENSPASRYHSAIGKLFEMPEKSKIKTVENVIKALGGKIIIVWDNTKRESVADGLIKLRECTTNQIIQELSRRVIEISPPELIKLKYPNCPRNKLKISSQDITSLLDDKSASKKYKAN</sequence>
<reference evidence="1 2" key="1">
    <citation type="journal article" date="2019" name="Genome Biol. Evol.">
        <title>Day and night: Metabolic profiles and evolutionary relationships of six axenic non-marine cyanobacteria.</title>
        <authorList>
            <person name="Will S.E."/>
            <person name="Henke P."/>
            <person name="Boedeker C."/>
            <person name="Huang S."/>
            <person name="Brinkmann H."/>
            <person name="Rohde M."/>
            <person name="Jarek M."/>
            <person name="Friedl T."/>
            <person name="Seufert S."/>
            <person name="Schumacher M."/>
            <person name="Overmann J."/>
            <person name="Neumann-Schaal M."/>
            <person name="Petersen J."/>
        </authorList>
    </citation>
    <scope>NUCLEOTIDE SEQUENCE [LARGE SCALE GENOMIC DNA]</scope>
    <source>
        <strain evidence="1 2">PCC 6912</strain>
    </source>
</reference>
<dbReference type="Proteomes" id="UP000268857">
    <property type="component" value="Unassembled WGS sequence"/>
</dbReference>